<dbReference type="Pfam" id="PF02302">
    <property type="entry name" value="PTS_IIB"/>
    <property type="match status" value="1"/>
</dbReference>
<evidence type="ECO:0000256" key="5">
    <source>
        <dbReference type="ARBA" id="ARBA00022683"/>
    </source>
</evidence>
<dbReference type="InterPro" id="IPR036095">
    <property type="entry name" value="PTS_EIIB-like_sf"/>
</dbReference>
<protein>
    <submittedName>
        <fullName evidence="8">Fructose PTS transporter subunit IIB</fullName>
        <ecNumber evidence="8">2.7.1.202</ecNumber>
    </submittedName>
</protein>
<reference evidence="8" key="1">
    <citation type="submission" date="2023-05" db="EMBL/GenBank/DDBJ databases">
        <title>Mariniplasma microaerophilum sp. nov., a novel anaerobic mollicute isolated from terrestrial mud volcano, Taman Peninsula, Russia.</title>
        <authorList>
            <person name="Khomyakova M.A."/>
            <person name="Merkel A.Y."/>
            <person name="Slobodkin A.I."/>
        </authorList>
    </citation>
    <scope>NUCLEOTIDE SEQUENCE</scope>
    <source>
        <strain evidence="8">M4Ah</strain>
    </source>
</reference>
<keyword evidence="3" id="KW-0762">Sugar transport</keyword>
<dbReference type="Proteomes" id="UP001431532">
    <property type="component" value="Unassembled WGS sequence"/>
</dbReference>
<dbReference type="Gene3D" id="3.40.50.2300">
    <property type="match status" value="1"/>
</dbReference>
<dbReference type="GO" id="GO:0009401">
    <property type="term" value="P:phosphoenolpyruvate-dependent sugar phosphotransferase system"/>
    <property type="evidence" value="ECO:0007669"/>
    <property type="project" value="UniProtKB-KW"/>
</dbReference>
<dbReference type="GO" id="GO:0016301">
    <property type="term" value="F:kinase activity"/>
    <property type="evidence" value="ECO:0007669"/>
    <property type="project" value="UniProtKB-KW"/>
</dbReference>
<dbReference type="PANTHER" id="PTHR30505:SF0">
    <property type="entry name" value="FRUCTOSE-LIKE PTS SYSTEM EIIBC COMPONENT-RELATED"/>
    <property type="match status" value="1"/>
</dbReference>
<dbReference type="InterPro" id="IPR003353">
    <property type="entry name" value="PTS_IIB_fruc"/>
</dbReference>
<evidence type="ECO:0000256" key="2">
    <source>
        <dbReference type="ARBA" id="ARBA00022553"/>
    </source>
</evidence>
<dbReference type="CDD" id="cd05569">
    <property type="entry name" value="PTS_IIB_fructose"/>
    <property type="match status" value="1"/>
</dbReference>
<dbReference type="AlphaFoldDB" id="A0AAW6UCA5"/>
<feature type="domain" description="PTS EIIB type-2" evidence="7">
    <location>
        <begin position="2"/>
        <end position="100"/>
    </location>
</feature>
<dbReference type="EC" id="2.7.1.202" evidence="8"/>
<dbReference type="GO" id="GO:0022877">
    <property type="term" value="F:protein-N(PI)-phosphohistidine-fructose phosphotransferase system transporter activity"/>
    <property type="evidence" value="ECO:0007669"/>
    <property type="project" value="InterPro"/>
</dbReference>
<keyword evidence="6" id="KW-0418">Kinase</keyword>
<keyword evidence="9" id="KW-1185">Reference proteome</keyword>
<dbReference type="GO" id="GO:0090563">
    <property type="term" value="F:protein-phosphocysteine-sugar phosphotransferase activity"/>
    <property type="evidence" value="ECO:0007669"/>
    <property type="project" value="TreeGrafter"/>
</dbReference>
<evidence type="ECO:0000256" key="1">
    <source>
        <dbReference type="ARBA" id="ARBA00022448"/>
    </source>
</evidence>
<dbReference type="InterPro" id="IPR003501">
    <property type="entry name" value="PTS_EIIB_2/3"/>
</dbReference>
<dbReference type="FunFam" id="3.40.50.2300:FF:000014">
    <property type="entry name" value="PTS system fructose-like transporter subunit IIB"/>
    <property type="match status" value="1"/>
</dbReference>
<dbReference type="InterPro" id="IPR013011">
    <property type="entry name" value="PTS_EIIB_2"/>
</dbReference>
<keyword evidence="5" id="KW-0598">Phosphotransferase system</keyword>
<dbReference type="SUPFAM" id="SSF52794">
    <property type="entry name" value="PTS system IIB component-like"/>
    <property type="match status" value="1"/>
</dbReference>
<proteinExistence type="predicted"/>
<evidence type="ECO:0000256" key="3">
    <source>
        <dbReference type="ARBA" id="ARBA00022597"/>
    </source>
</evidence>
<name>A0AAW6UCA5_9MOLU</name>
<dbReference type="GO" id="GO:0005886">
    <property type="term" value="C:plasma membrane"/>
    <property type="evidence" value="ECO:0007669"/>
    <property type="project" value="TreeGrafter"/>
</dbReference>
<comment type="caution">
    <text evidence="8">The sequence shown here is derived from an EMBL/GenBank/DDBJ whole genome shotgun (WGS) entry which is preliminary data.</text>
</comment>
<keyword evidence="1" id="KW-0813">Transport</keyword>
<gene>
    <name evidence="8" type="ORF">QJ521_06865</name>
</gene>
<dbReference type="RefSeq" id="WP_282839709.1">
    <property type="nucleotide sequence ID" value="NZ_JASCXW010000023.1"/>
</dbReference>
<dbReference type="NCBIfam" id="TIGR00829">
    <property type="entry name" value="FRU"/>
    <property type="match status" value="1"/>
</dbReference>
<keyword evidence="2" id="KW-0597">Phosphoprotein</keyword>
<evidence type="ECO:0000313" key="9">
    <source>
        <dbReference type="Proteomes" id="UP001431532"/>
    </source>
</evidence>
<keyword evidence="4 8" id="KW-0808">Transferase</keyword>
<evidence type="ECO:0000256" key="6">
    <source>
        <dbReference type="ARBA" id="ARBA00022777"/>
    </source>
</evidence>
<dbReference type="PANTHER" id="PTHR30505">
    <property type="entry name" value="FRUCTOSE-LIKE PERMEASE"/>
    <property type="match status" value="1"/>
</dbReference>
<organism evidence="8 9">
    <name type="scientific">Peloplasma aerotolerans</name>
    <dbReference type="NCBI Taxonomy" id="3044389"/>
    <lineage>
        <taxon>Bacteria</taxon>
        <taxon>Bacillati</taxon>
        <taxon>Mycoplasmatota</taxon>
        <taxon>Mollicutes</taxon>
        <taxon>Acholeplasmatales</taxon>
        <taxon>Acholeplasmataceae</taxon>
        <taxon>Peloplasma</taxon>
    </lineage>
</organism>
<evidence type="ECO:0000256" key="4">
    <source>
        <dbReference type="ARBA" id="ARBA00022679"/>
    </source>
</evidence>
<evidence type="ECO:0000313" key="8">
    <source>
        <dbReference type="EMBL" id="MDI6453279.1"/>
    </source>
</evidence>
<accession>A0AAW6UCA5</accession>
<evidence type="ECO:0000259" key="7">
    <source>
        <dbReference type="PROSITE" id="PS51099"/>
    </source>
</evidence>
<dbReference type="InterPro" id="IPR050864">
    <property type="entry name" value="Bacterial_PTS_Sugar_Transport"/>
</dbReference>
<dbReference type="PROSITE" id="PS51099">
    <property type="entry name" value="PTS_EIIB_TYPE_2"/>
    <property type="match status" value="1"/>
</dbReference>
<sequence length="100" mass="11011">MKKIVAVTACPTGIAHTYMAAEALLLAAKGLNVEIKVETNGAIGVENELTQQDIDNSIGVIIASDIYISKERFKNKEIIETNTRHTILDARKYIVQLLNK</sequence>
<dbReference type="EMBL" id="JASCXW010000023">
    <property type="protein sequence ID" value="MDI6453279.1"/>
    <property type="molecule type" value="Genomic_DNA"/>
</dbReference>